<name>A0ABU1ARM6_9BACT</name>
<keyword evidence="3" id="KW-1185">Reference proteome</keyword>
<gene>
    <name evidence="2" type="ORF">QEH52_04800</name>
</gene>
<reference evidence="2 3" key="1">
    <citation type="submission" date="2023-04" db="EMBL/GenBank/DDBJ databases">
        <title>A novel bacteria isolated from coastal sediment.</title>
        <authorList>
            <person name="Liu X.-J."/>
            <person name="Du Z.-J."/>
        </authorList>
    </citation>
    <scope>NUCLEOTIDE SEQUENCE [LARGE SCALE GENOMIC DNA]</scope>
    <source>
        <strain evidence="2 3">SDUM461003</strain>
    </source>
</reference>
<comment type="caution">
    <text evidence="2">The sequence shown here is derived from an EMBL/GenBank/DDBJ whole genome shotgun (WGS) entry which is preliminary data.</text>
</comment>
<evidence type="ECO:0000256" key="1">
    <source>
        <dbReference type="SAM" id="MobiDB-lite"/>
    </source>
</evidence>
<evidence type="ECO:0000313" key="2">
    <source>
        <dbReference type="EMBL" id="MDQ8206815.1"/>
    </source>
</evidence>
<feature type="compositionally biased region" description="Polar residues" evidence="1">
    <location>
        <begin position="366"/>
        <end position="376"/>
    </location>
</feature>
<accession>A0ABU1ARM6</accession>
<dbReference type="RefSeq" id="WP_308948937.1">
    <property type="nucleotide sequence ID" value="NZ_JARXHW010000007.1"/>
</dbReference>
<protein>
    <submittedName>
        <fullName evidence="2">Uncharacterized protein</fullName>
    </submittedName>
</protein>
<proteinExistence type="predicted"/>
<organism evidence="2 3">
    <name type="scientific">Thalassobacterium maritimum</name>
    <dbReference type="NCBI Taxonomy" id="3041265"/>
    <lineage>
        <taxon>Bacteria</taxon>
        <taxon>Pseudomonadati</taxon>
        <taxon>Verrucomicrobiota</taxon>
        <taxon>Opitutia</taxon>
        <taxon>Puniceicoccales</taxon>
        <taxon>Coraliomargaritaceae</taxon>
        <taxon>Thalassobacterium</taxon>
    </lineage>
</organism>
<dbReference type="Proteomes" id="UP001225316">
    <property type="component" value="Unassembled WGS sequence"/>
</dbReference>
<dbReference type="EMBL" id="JARXHW010000007">
    <property type="protein sequence ID" value="MDQ8206815.1"/>
    <property type="molecule type" value="Genomic_DNA"/>
</dbReference>
<sequence>MPYMTASQKMQYLRLERAIDSAQSDLKSGQYLANSKPSNLNPEQDVQPLIERGKLLIESAQLQIKNSQQGLVELLQIVQQQQSHQVAVDLKRFDYDLESANYDDAITVLCKRLLNTCWELGYETLFFDGVFIQDSESTQRSSPELHNNTYDQLIKIDGTAFSVTIPVDFQLKPDTTGSTSSIFEYENAPIFKDDKKALLVIEMIQPAGSSSGLLSLRAIDLGTQQIVAHHLIKIKDSAEKLGLESENLVDRTPDQLKLRDEANALETLSNLGDLYIFKVSSEFENTIVNELLIHTLLKEKTLKITDSDFILRAYGAALTTPESWQGHSNAQLTINADSSINHYKLVALADNSDRVLPCGTLQLTNSNAPETVTDTAEASEETAKN</sequence>
<evidence type="ECO:0000313" key="3">
    <source>
        <dbReference type="Proteomes" id="UP001225316"/>
    </source>
</evidence>
<feature type="region of interest" description="Disordered" evidence="1">
    <location>
        <begin position="366"/>
        <end position="385"/>
    </location>
</feature>